<keyword evidence="4" id="KW-1003">Cell membrane</keyword>
<dbReference type="InterPro" id="IPR036097">
    <property type="entry name" value="HisK_dim/P_sf"/>
</dbReference>
<evidence type="ECO:0000256" key="1">
    <source>
        <dbReference type="ARBA" id="ARBA00000085"/>
    </source>
</evidence>
<comment type="catalytic activity">
    <reaction evidence="1">
        <text>ATP + protein L-histidine = ADP + protein N-phospho-L-histidine.</text>
        <dbReference type="EC" id="2.7.13.3"/>
    </reaction>
</comment>
<dbReference type="InterPro" id="IPR005467">
    <property type="entry name" value="His_kinase_dom"/>
</dbReference>
<dbReference type="RefSeq" id="WP_307207870.1">
    <property type="nucleotide sequence ID" value="NZ_JAUSSU010000013.1"/>
</dbReference>
<reference evidence="17 18" key="1">
    <citation type="submission" date="2023-07" db="EMBL/GenBank/DDBJ databases">
        <title>Sorghum-associated microbial communities from plants grown in Nebraska, USA.</title>
        <authorList>
            <person name="Schachtman D."/>
        </authorList>
    </citation>
    <scope>NUCLEOTIDE SEQUENCE [LARGE SCALE GENOMIC DNA]</scope>
    <source>
        <strain evidence="17 18">CC482</strain>
    </source>
</reference>
<evidence type="ECO:0000256" key="9">
    <source>
        <dbReference type="ARBA" id="ARBA00022777"/>
    </source>
</evidence>
<dbReference type="InterPro" id="IPR003594">
    <property type="entry name" value="HATPase_dom"/>
</dbReference>
<dbReference type="EMBL" id="JAUSSU010000013">
    <property type="protein sequence ID" value="MDQ0115874.1"/>
    <property type="molecule type" value="Genomic_DNA"/>
</dbReference>
<feature type="domain" description="Histidine kinase" evidence="15">
    <location>
        <begin position="133"/>
        <end position="345"/>
    </location>
</feature>
<keyword evidence="12" id="KW-0902">Two-component regulatory system</keyword>
<dbReference type="PROSITE" id="PS50109">
    <property type="entry name" value="HIS_KIN"/>
    <property type="match status" value="1"/>
</dbReference>
<feature type="transmembrane region" description="Helical" evidence="14">
    <location>
        <begin position="12"/>
        <end position="36"/>
    </location>
</feature>
<evidence type="ECO:0000256" key="10">
    <source>
        <dbReference type="ARBA" id="ARBA00022840"/>
    </source>
</evidence>
<dbReference type="CDD" id="cd06225">
    <property type="entry name" value="HAMP"/>
    <property type="match status" value="1"/>
</dbReference>
<feature type="transmembrane region" description="Helical" evidence="14">
    <location>
        <begin position="48"/>
        <end position="71"/>
    </location>
</feature>
<dbReference type="InterPro" id="IPR003661">
    <property type="entry name" value="HisK_dim/P_dom"/>
</dbReference>
<dbReference type="EC" id="2.7.13.3" evidence="3"/>
<dbReference type="SUPFAM" id="SSF158472">
    <property type="entry name" value="HAMP domain-like"/>
    <property type="match status" value="1"/>
</dbReference>
<evidence type="ECO:0000256" key="8">
    <source>
        <dbReference type="ARBA" id="ARBA00022741"/>
    </source>
</evidence>
<comment type="caution">
    <text evidence="17">The sequence shown here is derived from an EMBL/GenBank/DDBJ whole genome shotgun (WGS) entry which is preliminary data.</text>
</comment>
<dbReference type="InterPro" id="IPR050398">
    <property type="entry name" value="HssS/ArlS-like"/>
</dbReference>
<dbReference type="GO" id="GO:0016301">
    <property type="term" value="F:kinase activity"/>
    <property type="evidence" value="ECO:0007669"/>
    <property type="project" value="UniProtKB-KW"/>
</dbReference>
<accession>A0ABT9UBP3</accession>
<keyword evidence="13 14" id="KW-0472">Membrane</keyword>
<evidence type="ECO:0000256" key="14">
    <source>
        <dbReference type="SAM" id="Phobius"/>
    </source>
</evidence>
<organism evidence="17 18">
    <name type="scientific">Paenibacillus harenae</name>
    <dbReference type="NCBI Taxonomy" id="306543"/>
    <lineage>
        <taxon>Bacteria</taxon>
        <taxon>Bacillati</taxon>
        <taxon>Bacillota</taxon>
        <taxon>Bacilli</taxon>
        <taxon>Bacillales</taxon>
        <taxon>Paenibacillaceae</taxon>
        <taxon>Paenibacillus</taxon>
    </lineage>
</organism>
<evidence type="ECO:0000259" key="16">
    <source>
        <dbReference type="PROSITE" id="PS50885"/>
    </source>
</evidence>
<evidence type="ECO:0000313" key="18">
    <source>
        <dbReference type="Proteomes" id="UP001229346"/>
    </source>
</evidence>
<dbReference type="Gene3D" id="1.10.287.130">
    <property type="match status" value="1"/>
</dbReference>
<dbReference type="SMART" id="SM00304">
    <property type="entry name" value="HAMP"/>
    <property type="match status" value="1"/>
</dbReference>
<dbReference type="CDD" id="cd00082">
    <property type="entry name" value="HisKA"/>
    <property type="match status" value="1"/>
</dbReference>
<dbReference type="SUPFAM" id="SSF55874">
    <property type="entry name" value="ATPase domain of HSP90 chaperone/DNA topoisomerase II/histidine kinase"/>
    <property type="match status" value="1"/>
</dbReference>
<evidence type="ECO:0000256" key="4">
    <source>
        <dbReference type="ARBA" id="ARBA00022475"/>
    </source>
</evidence>
<dbReference type="PROSITE" id="PS50885">
    <property type="entry name" value="HAMP"/>
    <property type="match status" value="1"/>
</dbReference>
<feature type="domain" description="HAMP" evidence="16">
    <location>
        <begin position="72"/>
        <end position="125"/>
    </location>
</feature>
<sequence>MFNDFKESASRSFYLKMVFWIIAMFILLCIFLVTFINVVEFIFDTKNILLVSTMGFVLTIGIGVFCMFRFIRIAFRPLKAVVEATSSINIETLDTRLDLNQPYDELTQLARSFNTMLERIESAFLQQNHFVADAAHELRTPLATIRTQIEVIQLSQEATVSQYQETFSSVERALHRLEQLVSDMLILTMEKKQPLADRISILPVVEEAWEVVKHLAETRQVSLLIKGDLDIQVVVDEGSILRVFINMLENGIRYNRAGGEITLEMIKNSKQVIIRIHDTGIGIQEQDKWRIFDRFFRVDASRSRHKGGSGLGLSIVKHLMALYGAEVYLLESSPDGSTFILEFPL</sequence>
<keyword evidence="9 17" id="KW-0418">Kinase</keyword>
<dbReference type="Pfam" id="PF00512">
    <property type="entry name" value="HisKA"/>
    <property type="match status" value="1"/>
</dbReference>
<proteinExistence type="predicted"/>
<evidence type="ECO:0000259" key="15">
    <source>
        <dbReference type="PROSITE" id="PS50109"/>
    </source>
</evidence>
<dbReference type="SMART" id="SM00388">
    <property type="entry name" value="HisKA"/>
    <property type="match status" value="1"/>
</dbReference>
<dbReference type="InterPro" id="IPR036890">
    <property type="entry name" value="HATPase_C_sf"/>
</dbReference>
<evidence type="ECO:0000256" key="5">
    <source>
        <dbReference type="ARBA" id="ARBA00022553"/>
    </source>
</evidence>
<evidence type="ECO:0000256" key="7">
    <source>
        <dbReference type="ARBA" id="ARBA00022692"/>
    </source>
</evidence>
<evidence type="ECO:0000256" key="13">
    <source>
        <dbReference type="ARBA" id="ARBA00023136"/>
    </source>
</evidence>
<keyword evidence="8" id="KW-0547">Nucleotide-binding</keyword>
<keyword evidence="6" id="KW-0808">Transferase</keyword>
<dbReference type="Gene3D" id="3.30.565.10">
    <property type="entry name" value="Histidine kinase-like ATPase, C-terminal domain"/>
    <property type="match status" value="1"/>
</dbReference>
<dbReference type="PANTHER" id="PTHR45528">
    <property type="entry name" value="SENSOR HISTIDINE KINASE CPXA"/>
    <property type="match status" value="1"/>
</dbReference>
<keyword evidence="10" id="KW-0067">ATP-binding</keyword>
<evidence type="ECO:0000256" key="11">
    <source>
        <dbReference type="ARBA" id="ARBA00022989"/>
    </source>
</evidence>
<gene>
    <name evidence="17" type="ORF">J2T15_005342</name>
</gene>
<keyword evidence="5" id="KW-0597">Phosphoprotein</keyword>
<evidence type="ECO:0000256" key="6">
    <source>
        <dbReference type="ARBA" id="ARBA00022679"/>
    </source>
</evidence>
<protein>
    <recommendedName>
        <fullName evidence="3">histidine kinase</fullName>
        <ecNumber evidence="3">2.7.13.3</ecNumber>
    </recommendedName>
</protein>
<comment type="subcellular location">
    <subcellularLocation>
        <location evidence="2">Cell membrane</location>
        <topology evidence="2">Multi-pass membrane protein</topology>
    </subcellularLocation>
</comment>
<dbReference type="Pfam" id="PF02518">
    <property type="entry name" value="HATPase_c"/>
    <property type="match status" value="1"/>
</dbReference>
<evidence type="ECO:0000256" key="2">
    <source>
        <dbReference type="ARBA" id="ARBA00004651"/>
    </source>
</evidence>
<keyword evidence="7 14" id="KW-0812">Transmembrane</keyword>
<keyword evidence="18" id="KW-1185">Reference proteome</keyword>
<evidence type="ECO:0000256" key="3">
    <source>
        <dbReference type="ARBA" id="ARBA00012438"/>
    </source>
</evidence>
<evidence type="ECO:0000313" key="17">
    <source>
        <dbReference type="EMBL" id="MDQ0115874.1"/>
    </source>
</evidence>
<dbReference type="Pfam" id="PF00672">
    <property type="entry name" value="HAMP"/>
    <property type="match status" value="1"/>
</dbReference>
<dbReference type="PRINTS" id="PR00344">
    <property type="entry name" value="BCTRLSENSOR"/>
</dbReference>
<dbReference type="Gene3D" id="6.10.340.10">
    <property type="match status" value="1"/>
</dbReference>
<keyword evidence="11 14" id="KW-1133">Transmembrane helix</keyword>
<dbReference type="SMART" id="SM00387">
    <property type="entry name" value="HATPase_c"/>
    <property type="match status" value="1"/>
</dbReference>
<dbReference type="SUPFAM" id="SSF47384">
    <property type="entry name" value="Homodimeric domain of signal transducing histidine kinase"/>
    <property type="match status" value="1"/>
</dbReference>
<dbReference type="InterPro" id="IPR003660">
    <property type="entry name" value="HAMP_dom"/>
</dbReference>
<evidence type="ECO:0000256" key="12">
    <source>
        <dbReference type="ARBA" id="ARBA00023012"/>
    </source>
</evidence>
<dbReference type="InterPro" id="IPR004358">
    <property type="entry name" value="Sig_transdc_His_kin-like_C"/>
</dbReference>
<dbReference type="PANTHER" id="PTHR45528:SF1">
    <property type="entry name" value="SENSOR HISTIDINE KINASE CPXA"/>
    <property type="match status" value="1"/>
</dbReference>
<dbReference type="Proteomes" id="UP001229346">
    <property type="component" value="Unassembled WGS sequence"/>
</dbReference>
<name>A0ABT9UBP3_PAEHA</name>